<keyword evidence="6" id="KW-0175">Coiled coil</keyword>
<dbReference type="Gene3D" id="3.30.190.20">
    <property type="match status" value="1"/>
</dbReference>
<dbReference type="Proteomes" id="UP001515480">
    <property type="component" value="Unassembled WGS sequence"/>
</dbReference>
<comment type="subcellular location">
    <subcellularLocation>
        <location evidence="1">Nucleus</location>
        <location evidence="1">Nucleolus</location>
    </subcellularLocation>
</comment>
<comment type="function">
    <text evidence="8">Regulates cellular senescence through inhibition of PTEN translation. Acts as a pro-apoptotic regulator in response to DNA damage.</text>
</comment>
<sequence>MDAKETPRRKKAVPPSAVKKRKAAAEPPADATGESKVPKKIKGATGGVELKKRKLSASRESLKRAAAPTTAQQPASKAGQMPLETEQVRKAVVALSTHLERLRAERAAGAKKALLDDEDENVYLVLATKQMPPALGKAKADKPVKLGLPHPFSSLENLELCLITKDPQREFKDKLATQNVRAKVIGISKLKKKYCEFEAKRQLCAAYDLFVADARVLPMLPPLLGKIFYKKKKLPVPINLKKKDLRSELEAICGGSFYRHSSGTSNAFKVGKISQGETALVDNVIAVVDQVVRLTPKKWSNVQALYLRSTNSVALPLYNSLPHAL</sequence>
<name>A0AB34IFL0_PRYPA</name>
<dbReference type="InterPro" id="IPR016095">
    <property type="entry name" value="Ribosomal_uL1_3-a/b-sand"/>
</dbReference>
<evidence type="ECO:0000256" key="1">
    <source>
        <dbReference type="ARBA" id="ARBA00004604"/>
    </source>
</evidence>
<dbReference type="Pfam" id="PF00687">
    <property type="entry name" value="Ribosomal_L1"/>
    <property type="match status" value="1"/>
</dbReference>
<keyword evidence="4" id="KW-0832">Ubl conjugation</keyword>
<feature type="compositionally biased region" description="Low complexity" evidence="11">
    <location>
        <begin position="65"/>
        <end position="75"/>
    </location>
</feature>
<dbReference type="EMBL" id="JBGBPQ010000028">
    <property type="protein sequence ID" value="KAL1496613.1"/>
    <property type="molecule type" value="Genomic_DNA"/>
</dbReference>
<reference evidence="12 13" key="1">
    <citation type="journal article" date="2024" name="Science">
        <title>Giant polyketide synthase enzymes in the biosynthesis of giant marine polyether toxins.</title>
        <authorList>
            <person name="Fallon T.R."/>
            <person name="Shende V.V."/>
            <person name="Wierzbicki I.H."/>
            <person name="Pendleton A.L."/>
            <person name="Watervoot N.F."/>
            <person name="Auber R.P."/>
            <person name="Gonzalez D.J."/>
            <person name="Wisecaver J.H."/>
            <person name="Moore B.S."/>
        </authorList>
    </citation>
    <scope>NUCLEOTIDE SEQUENCE [LARGE SCALE GENOMIC DNA]</scope>
    <source>
        <strain evidence="12 13">12B1</strain>
    </source>
</reference>
<evidence type="ECO:0000256" key="5">
    <source>
        <dbReference type="ARBA" id="ARBA00022990"/>
    </source>
</evidence>
<evidence type="ECO:0000256" key="2">
    <source>
        <dbReference type="ARBA" id="ARBA00022499"/>
    </source>
</evidence>
<evidence type="ECO:0000256" key="9">
    <source>
        <dbReference type="ARBA" id="ARBA00061550"/>
    </source>
</evidence>
<protein>
    <recommendedName>
        <fullName evidence="10">Ribosomal L1 domain-containing protein 1</fullName>
    </recommendedName>
</protein>
<dbReference type="CDD" id="cd00403">
    <property type="entry name" value="Ribosomal_L1"/>
    <property type="match status" value="1"/>
</dbReference>
<dbReference type="SUPFAM" id="SSF56808">
    <property type="entry name" value="Ribosomal protein L1"/>
    <property type="match status" value="1"/>
</dbReference>
<evidence type="ECO:0000313" key="13">
    <source>
        <dbReference type="Proteomes" id="UP001515480"/>
    </source>
</evidence>
<evidence type="ECO:0000256" key="7">
    <source>
        <dbReference type="ARBA" id="ARBA00023242"/>
    </source>
</evidence>
<gene>
    <name evidence="12" type="ORF">AB1Y20_014217</name>
</gene>
<evidence type="ECO:0000256" key="6">
    <source>
        <dbReference type="ARBA" id="ARBA00023054"/>
    </source>
</evidence>
<keyword evidence="5" id="KW-0007">Acetylation</keyword>
<keyword evidence="2" id="KW-1017">Isopeptide bond</keyword>
<evidence type="ECO:0000313" key="12">
    <source>
        <dbReference type="EMBL" id="KAL1496613.1"/>
    </source>
</evidence>
<proteinExistence type="inferred from homology"/>
<dbReference type="AlphaFoldDB" id="A0AB34IFL0"/>
<dbReference type="FunFam" id="3.40.50.790:FF:000004">
    <property type="entry name" value="Ribosomal L1 domain-containing 1-like 1"/>
    <property type="match status" value="1"/>
</dbReference>
<keyword evidence="3" id="KW-0597">Phosphoprotein</keyword>
<keyword evidence="13" id="KW-1185">Reference proteome</keyword>
<feature type="compositionally biased region" description="Basic residues" evidence="11">
    <location>
        <begin position="7"/>
        <end position="22"/>
    </location>
</feature>
<dbReference type="InterPro" id="IPR023674">
    <property type="entry name" value="Ribosomal_uL1-like"/>
</dbReference>
<evidence type="ECO:0000256" key="4">
    <source>
        <dbReference type="ARBA" id="ARBA00022843"/>
    </source>
</evidence>
<dbReference type="GO" id="GO:0005730">
    <property type="term" value="C:nucleolus"/>
    <property type="evidence" value="ECO:0007669"/>
    <property type="project" value="UniProtKB-SubCell"/>
</dbReference>
<comment type="caution">
    <text evidence="12">The sequence shown here is derived from an EMBL/GenBank/DDBJ whole genome shotgun (WGS) entry which is preliminary data.</text>
</comment>
<dbReference type="InterPro" id="IPR028364">
    <property type="entry name" value="Ribosomal_uL1/biogenesis"/>
</dbReference>
<evidence type="ECO:0000256" key="10">
    <source>
        <dbReference type="ARBA" id="ARBA00070787"/>
    </source>
</evidence>
<evidence type="ECO:0000256" key="8">
    <source>
        <dbReference type="ARBA" id="ARBA00054167"/>
    </source>
</evidence>
<evidence type="ECO:0000256" key="3">
    <source>
        <dbReference type="ARBA" id="ARBA00022553"/>
    </source>
</evidence>
<dbReference type="InterPro" id="IPR050257">
    <property type="entry name" value="eL8/uL1-like"/>
</dbReference>
<dbReference type="Gene3D" id="3.40.50.790">
    <property type="match status" value="1"/>
</dbReference>
<organism evidence="12 13">
    <name type="scientific">Prymnesium parvum</name>
    <name type="common">Toxic golden alga</name>
    <dbReference type="NCBI Taxonomy" id="97485"/>
    <lineage>
        <taxon>Eukaryota</taxon>
        <taxon>Haptista</taxon>
        <taxon>Haptophyta</taxon>
        <taxon>Prymnesiophyceae</taxon>
        <taxon>Prymnesiales</taxon>
        <taxon>Prymnesiaceae</taxon>
        <taxon>Prymnesium</taxon>
    </lineage>
</organism>
<accession>A0AB34IFL0</accession>
<dbReference type="PANTHER" id="PTHR23105">
    <property type="entry name" value="RIBOSOMAL PROTEIN L7AE FAMILY MEMBER"/>
    <property type="match status" value="1"/>
</dbReference>
<dbReference type="GO" id="GO:0003723">
    <property type="term" value="F:RNA binding"/>
    <property type="evidence" value="ECO:0007669"/>
    <property type="project" value="InterPro"/>
</dbReference>
<feature type="region of interest" description="Disordered" evidence="11">
    <location>
        <begin position="1"/>
        <end position="81"/>
    </location>
</feature>
<keyword evidence="7" id="KW-0539">Nucleus</keyword>
<comment type="similarity">
    <text evidence="9">Belongs to the universal ribosomal protein uL1 family. Highly divergent.</text>
</comment>
<evidence type="ECO:0000256" key="11">
    <source>
        <dbReference type="SAM" id="MobiDB-lite"/>
    </source>
</evidence>